<dbReference type="InterPro" id="IPR050696">
    <property type="entry name" value="FtsA/MreB"/>
</dbReference>
<dbReference type="InterPro" id="IPR043129">
    <property type="entry name" value="ATPase_NBD"/>
</dbReference>
<proteinExistence type="predicted"/>
<gene>
    <name evidence="1" type="ORF">A3C92_02560</name>
</gene>
<dbReference type="PANTHER" id="PTHR32432:SF3">
    <property type="entry name" value="ETHANOLAMINE UTILIZATION PROTEIN EUTJ"/>
    <property type="match status" value="1"/>
</dbReference>
<dbReference type="Gene3D" id="3.30.420.40">
    <property type="match status" value="2"/>
</dbReference>
<protein>
    <recommendedName>
        <fullName evidence="3">SHS2 domain-containing protein</fullName>
    </recommendedName>
</protein>
<organism evidence="1 2">
    <name type="scientific">Candidatus Sungbacteria bacterium RIFCSPHIGHO2_02_FULL_53_17</name>
    <dbReference type="NCBI Taxonomy" id="1802275"/>
    <lineage>
        <taxon>Bacteria</taxon>
        <taxon>Candidatus Sungiibacteriota</taxon>
    </lineage>
</organism>
<evidence type="ECO:0000313" key="2">
    <source>
        <dbReference type="Proteomes" id="UP000177177"/>
    </source>
</evidence>
<dbReference type="InterPro" id="IPR005883">
    <property type="entry name" value="PilM"/>
</dbReference>
<dbReference type="Proteomes" id="UP000177177">
    <property type="component" value="Unassembled WGS sequence"/>
</dbReference>
<reference evidence="1 2" key="1">
    <citation type="journal article" date="2016" name="Nat. Commun.">
        <title>Thousands of microbial genomes shed light on interconnected biogeochemical processes in an aquifer system.</title>
        <authorList>
            <person name="Anantharaman K."/>
            <person name="Brown C.T."/>
            <person name="Hug L.A."/>
            <person name="Sharon I."/>
            <person name="Castelle C.J."/>
            <person name="Probst A.J."/>
            <person name="Thomas B.C."/>
            <person name="Singh A."/>
            <person name="Wilkins M.J."/>
            <person name="Karaoz U."/>
            <person name="Brodie E.L."/>
            <person name="Williams K.H."/>
            <person name="Hubbard S.S."/>
            <person name="Banfield J.F."/>
        </authorList>
    </citation>
    <scope>NUCLEOTIDE SEQUENCE [LARGE SCALE GENOMIC DNA]</scope>
</reference>
<dbReference type="PANTHER" id="PTHR32432">
    <property type="entry name" value="CELL DIVISION PROTEIN FTSA-RELATED"/>
    <property type="match status" value="1"/>
</dbReference>
<name>A0A1G2KTC0_9BACT</name>
<accession>A0A1G2KTC0</accession>
<dbReference type="Gene3D" id="3.30.1490.300">
    <property type="match status" value="1"/>
</dbReference>
<dbReference type="CDD" id="cd24049">
    <property type="entry name" value="ASKHA_NBD_PilM"/>
    <property type="match status" value="1"/>
</dbReference>
<comment type="caution">
    <text evidence="1">The sequence shown here is derived from an EMBL/GenBank/DDBJ whole genome shotgun (WGS) entry which is preliminary data.</text>
</comment>
<dbReference type="SUPFAM" id="SSF53067">
    <property type="entry name" value="Actin-like ATPase domain"/>
    <property type="match status" value="2"/>
</dbReference>
<dbReference type="Pfam" id="PF11104">
    <property type="entry name" value="PilM_2"/>
    <property type="match status" value="1"/>
</dbReference>
<dbReference type="EMBL" id="MHQN01000032">
    <property type="protein sequence ID" value="OHA02680.1"/>
    <property type="molecule type" value="Genomic_DNA"/>
</dbReference>
<evidence type="ECO:0008006" key="3">
    <source>
        <dbReference type="Google" id="ProtNLM"/>
    </source>
</evidence>
<sequence length="410" mass="44824">MDAKPCISASYLLCGGRAVVDNFVFHALHLAAQSGYTKCVAVDFSFLKKLARPGFSLSFLSQKPSQMMGLHIGTYSSKVVQLRYEGERAILETYGEIKNEGYLKHPETSRSGGGIPYLDTDISELIKDLIRESNVTATAAICTIPATAAFITTISFPRSLSQEIAQAVPYEARKYVPIPIAEVVLEWMILESSEPSDTIDVLLVAVPREIVEKFRRVAQGAGITLRALEVEPFSLVRSLVGHDATPQVLVNIGHVATTLTFVDKGFIRLVHTIGRGSQELTLALERGLAIGKDRAEQAKRDIGLSERIEEREISSVLVPLIETLFAEIARTMAIYNRRVPRKIQRVNITGGGAHLKGIIEYGASKLGVEVARGNPFARLVTPPFLQPLLNDLGPNFSTAVGAALREFTPR</sequence>
<dbReference type="NCBIfam" id="TIGR01175">
    <property type="entry name" value="pilM"/>
    <property type="match status" value="1"/>
</dbReference>
<dbReference type="AlphaFoldDB" id="A0A1G2KTC0"/>
<evidence type="ECO:0000313" key="1">
    <source>
        <dbReference type="EMBL" id="OHA02680.1"/>
    </source>
</evidence>